<dbReference type="InterPro" id="IPR032694">
    <property type="entry name" value="CopC/D"/>
</dbReference>
<dbReference type="PANTHER" id="PTHR34820:SF4">
    <property type="entry name" value="INNER MEMBRANE PROTEIN YEBZ"/>
    <property type="match status" value="1"/>
</dbReference>
<dbReference type="GO" id="GO:0005886">
    <property type="term" value="C:plasma membrane"/>
    <property type="evidence" value="ECO:0007669"/>
    <property type="project" value="UniProtKB-SubCell"/>
</dbReference>
<feature type="transmembrane region" description="Helical" evidence="6">
    <location>
        <begin position="44"/>
        <end position="65"/>
    </location>
</feature>
<feature type="transmembrane region" description="Helical" evidence="6">
    <location>
        <begin position="85"/>
        <end position="105"/>
    </location>
</feature>
<feature type="transmembrane region" description="Helical" evidence="6">
    <location>
        <begin position="275"/>
        <end position="296"/>
    </location>
</feature>
<reference evidence="8 9" key="1">
    <citation type="submission" date="2019-10" db="EMBL/GenBank/DDBJ databases">
        <title>Paraburkholderia sp. isolated from nodules of Mimosa pudica from Brazilian Atlantic Forest soils.</title>
        <authorList>
            <person name="Paulitsch F."/>
            <person name="Hungria M."/>
            <person name="Dall'Agnol R."/>
        </authorList>
    </citation>
    <scope>NUCLEOTIDE SEQUENCE [LARGE SCALE GENOMIC DNA]</scope>
    <source>
        <strain evidence="8 9">CNPSo 3157</strain>
    </source>
</reference>
<keyword evidence="9" id="KW-1185">Reference proteome</keyword>
<keyword evidence="3 6" id="KW-0812">Transmembrane</keyword>
<dbReference type="EMBL" id="WHNP01000045">
    <property type="protein sequence ID" value="MPW21556.1"/>
    <property type="molecule type" value="Genomic_DNA"/>
</dbReference>
<feature type="transmembrane region" description="Helical" evidence="6">
    <location>
        <begin position="117"/>
        <end position="134"/>
    </location>
</feature>
<feature type="transmembrane region" description="Helical" evidence="6">
    <location>
        <begin position="188"/>
        <end position="212"/>
    </location>
</feature>
<organism evidence="8 9">
    <name type="scientific">Paraburkholderia franconis</name>
    <dbReference type="NCBI Taxonomy" id="2654983"/>
    <lineage>
        <taxon>Bacteria</taxon>
        <taxon>Pseudomonadati</taxon>
        <taxon>Pseudomonadota</taxon>
        <taxon>Betaproteobacteria</taxon>
        <taxon>Burkholderiales</taxon>
        <taxon>Burkholderiaceae</taxon>
        <taxon>Paraburkholderia</taxon>
    </lineage>
</organism>
<comment type="caution">
    <text evidence="8">The sequence shown here is derived from an EMBL/GenBank/DDBJ whole genome shotgun (WGS) entry which is preliminary data.</text>
</comment>
<feature type="transmembrane region" description="Helical" evidence="6">
    <location>
        <begin position="154"/>
        <end position="176"/>
    </location>
</feature>
<evidence type="ECO:0000313" key="8">
    <source>
        <dbReference type="EMBL" id="MPW21556.1"/>
    </source>
</evidence>
<keyword evidence="2" id="KW-1003">Cell membrane</keyword>
<dbReference type="AlphaFoldDB" id="A0A7X1NHC1"/>
<keyword evidence="5 6" id="KW-0472">Membrane</keyword>
<evidence type="ECO:0000256" key="6">
    <source>
        <dbReference type="SAM" id="Phobius"/>
    </source>
</evidence>
<evidence type="ECO:0000313" key="9">
    <source>
        <dbReference type="Proteomes" id="UP000484381"/>
    </source>
</evidence>
<dbReference type="Proteomes" id="UP000484381">
    <property type="component" value="Unassembled WGS sequence"/>
</dbReference>
<dbReference type="GO" id="GO:0006825">
    <property type="term" value="P:copper ion transport"/>
    <property type="evidence" value="ECO:0007669"/>
    <property type="project" value="InterPro"/>
</dbReference>
<evidence type="ECO:0000256" key="1">
    <source>
        <dbReference type="ARBA" id="ARBA00004651"/>
    </source>
</evidence>
<feature type="transmembrane region" description="Helical" evidence="6">
    <location>
        <begin position="6"/>
        <end position="32"/>
    </location>
</feature>
<sequence length="304" mass="31399">MDAATVSASIVIAAVADVSFACSVGTCLAVLMLDKAAPLMRHRLQCIAAGCVVTLIVADAVNLLLEAALMSGAPPRAAFTVLKPVLTQSHFGAVWSGGFAALIVWAGSLVRARESGWAMQMGVALFAAAAFAFSKAASSHAADAGDFALPEWVHWVHLCATATWAGLVIASGLYVLPMLRDHADAQTVAHFAGHLSATATLALAAVLMSGAYNADRGLGGSLMRLTHSDWGFILDAKLVLVGAAMVLGGINRIVYLPHVRRDASGSAVNTFQVILRIEAITMLGVLSAAAILAHTAPGLSMFLD</sequence>
<feature type="transmembrane region" description="Helical" evidence="6">
    <location>
        <begin position="232"/>
        <end position="254"/>
    </location>
</feature>
<comment type="subcellular location">
    <subcellularLocation>
        <location evidence="1">Cell membrane</location>
        <topology evidence="1">Multi-pass membrane protein</topology>
    </subcellularLocation>
</comment>
<feature type="domain" description="Copper resistance protein D" evidence="7">
    <location>
        <begin position="191"/>
        <end position="292"/>
    </location>
</feature>
<dbReference type="InterPro" id="IPR008457">
    <property type="entry name" value="Cu-R_CopD_dom"/>
</dbReference>
<evidence type="ECO:0000256" key="3">
    <source>
        <dbReference type="ARBA" id="ARBA00022692"/>
    </source>
</evidence>
<gene>
    <name evidence="8" type="ORF">GCT13_32970</name>
</gene>
<evidence type="ECO:0000256" key="4">
    <source>
        <dbReference type="ARBA" id="ARBA00022989"/>
    </source>
</evidence>
<dbReference type="PANTHER" id="PTHR34820">
    <property type="entry name" value="INNER MEMBRANE PROTEIN YEBZ"/>
    <property type="match status" value="1"/>
</dbReference>
<name>A0A7X1NHC1_9BURK</name>
<evidence type="ECO:0000259" key="7">
    <source>
        <dbReference type="Pfam" id="PF05425"/>
    </source>
</evidence>
<accession>A0A7X1NHC1</accession>
<dbReference type="Pfam" id="PF05425">
    <property type="entry name" value="CopD"/>
    <property type="match status" value="1"/>
</dbReference>
<keyword evidence="4 6" id="KW-1133">Transmembrane helix</keyword>
<proteinExistence type="predicted"/>
<protein>
    <submittedName>
        <fullName evidence="8">Copper resistance protein CopD</fullName>
    </submittedName>
</protein>
<evidence type="ECO:0000256" key="2">
    <source>
        <dbReference type="ARBA" id="ARBA00022475"/>
    </source>
</evidence>
<evidence type="ECO:0000256" key="5">
    <source>
        <dbReference type="ARBA" id="ARBA00023136"/>
    </source>
</evidence>